<dbReference type="EMBL" id="CP013232">
    <property type="protein sequence ID" value="AMO97866.1"/>
    <property type="molecule type" value="Genomic_DNA"/>
</dbReference>
<proteinExistence type="predicted"/>
<dbReference type="PATRIC" id="fig|158899.10.peg.5219"/>
<gene>
    <name evidence="1" type="ORF">CFter6_5299</name>
</gene>
<evidence type="ECO:0000313" key="1">
    <source>
        <dbReference type="EMBL" id="AMO97866.1"/>
    </source>
</evidence>
<accession>A0A127PJ73</accession>
<evidence type="ECO:0000313" key="2">
    <source>
        <dbReference type="Proteomes" id="UP000072421"/>
    </source>
</evidence>
<dbReference type="AlphaFoldDB" id="A0A127PJ73"/>
<protein>
    <submittedName>
        <fullName evidence="1">Uncharacterized protein</fullName>
    </submittedName>
</protein>
<reference evidence="1 2" key="1">
    <citation type="submission" date="2015-11" db="EMBL/GenBank/DDBJ databases">
        <title>Exploring the genomic traits of fungus-feeding bacterial genus Collimonas.</title>
        <authorList>
            <person name="Song C."/>
            <person name="Schmidt R."/>
            <person name="de Jager V."/>
            <person name="Krzyzanowska D."/>
            <person name="Jongedijk E."/>
            <person name="Cankar K."/>
            <person name="Beekwilder J."/>
            <person name="van Veen A."/>
            <person name="de Boer W."/>
            <person name="van Veen J.A."/>
            <person name="Garbeva P."/>
        </authorList>
    </citation>
    <scope>NUCLEOTIDE SEQUENCE [LARGE SCALE GENOMIC DNA]</scope>
    <source>
        <strain evidence="1 2">Ter6</strain>
    </source>
</reference>
<organism evidence="1">
    <name type="scientific">Collimonas fungivorans</name>
    <dbReference type="NCBI Taxonomy" id="158899"/>
    <lineage>
        <taxon>Bacteria</taxon>
        <taxon>Pseudomonadati</taxon>
        <taxon>Pseudomonadota</taxon>
        <taxon>Betaproteobacteria</taxon>
        <taxon>Burkholderiales</taxon>
        <taxon>Oxalobacteraceae</taxon>
        <taxon>Collimonas</taxon>
    </lineage>
</organism>
<name>A0A127PJ73_9BURK</name>
<dbReference type="Proteomes" id="UP000072421">
    <property type="component" value="Chromosome"/>
</dbReference>
<sequence>MIVRQNNLHIDYSIEKYQTGSEPARDISEFSGSVLQRGRF</sequence>